<proteinExistence type="predicted"/>
<evidence type="ECO:0000256" key="1">
    <source>
        <dbReference type="SAM" id="MobiDB-lite"/>
    </source>
</evidence>
<feature type="region of interest" description="Disordered" evidence="1">
    <location>
        <begin position="1"/>
        <end position="20"/>
    </location>
</feature>
<organism evidence="3 4">
    <name type="scientific">Zymoseptoria brevis</name>
    <dbReference type="NCBI Taxonomy" id="1047168"/>
    <lineage>
        <taxon>Eukaryota</taxon>
        <taxon>Fungi</taxon>
        <taxon>Dikarya</taxon>
        <taxon>Ascomycota</taxon>
        <taxon>Pezizomycotina</taxon>
        <taxon>Dothideomycetes</taxon>
        <taxon>Dothideomycetidae</taxon>
        <taxon>Mycosphaerellales</taxon>
        <taxon>Mycosphaerellaceae</taxon>
        <taxon>Zymoseptoria</taxon>
    </lineage>
</organism>
<feature type="domain" description="Aminoglycoside phosphotransferase" evidence="2">
    <location>
        <begin position="161"/>
        <end position="366"/>
    </location>
</feature>
<evidence type="ECO:0000313" key="3">
    <source>
        <dbReference type="EMBL" id="KJX96571.1"/>
    </source>
</evidence>
<dbReference type="EMBL" id="LAFY01000606">
    <property type="protein sequence ID" value="KJX96571.1"/>
    <property type="molecule type" value="Genomic_DNA"/>
</dbReference>
<dbReference type="SUPFAM" id="SSF56112">
    <property type="entry name" value="Protein kinase-like (PK-like)"/>
    <property type="match status" value="1"/>
</dbReference>
<protein>
    <recommendedName>
        <fullName evidence="2">Aminoglycoside phosphotransferase domain-containing protein</fullName>
    </recommendedName>
</protein>
<comment type="caution">
    <text evidence="3">The sequence shown here is derived from an EMBL/GenBank/DDBJ whole genome shotgun (WGS) entry which is preliminary data.</text>
</comment>
<evidence type="ECO:0000313" key="4">
    <source>
        <dbReference type="Proteomes" id="UP000033647"/>
    </source>
</evidence>
<evidence type="ECO:0000259" key="2">
    <source>
        <dbReference type="Pfam" id="PF01636"/>
    </source>
</evidence>
<dbReference type="InterPro" id="IPR011009">
    <property type="entry name" value="Kinase-like_dom_sf"/>
</dbReference>
<dbReference type="PANTHER" id="PTHR21310">
    <property type="entry name" value="AMINOGLYCOSIDE PHOSPHOTRANSFERASE-RELATED-RELATED"/>
    <property type="match status" value="1"/>
</dbReference>
<dbReference type="Gene3D" id="3.90.1200.10">
    <property type="match status" value="1"/>
</dbReference>
<accession>A0A0F4GGQ4</accession>
<dbReference type="OrthoDB" id="3250044at2759"/>
<gene>
    <name evidence="3" type="ORF">TI39_contig614g00011</name>
</gene>
<dbReference type="PANTHER" id="PTHR21310:SF39">
    <property type="entry name" value="AMINOGLYCOSIDE PHOSPHOTRANSFERASE DOMAIN-CONTAINING PROTEIN"/>
    <property type="match status" value="1"/>
</dbReference>
<dbReference type="AlphaFoldDB" id="A0A0F4GGQ4"/>
<name>A0A0F4GGQ4_9PEZI</name>
<keyword evidence="4" id="KW-1185">Reference proteome</keyword>
<dbReference type="InterPro" id="IPR051678">
    <property type="entry name" value="AGP_Transferase"/>
</dbReference>
<dbReference type="Proteomes" id="UP000033647">
    <property type="component" value="Unassembled WGS sequence"/>
</dbReference>
<dbReference type="Pfam" id="PF01636">
    <property type="entry name" value="APH"/>
    <property type="match status" value="1"/>
</dbReference>
<dbReference type="InterPro" id="IPR002575">
    <property type="entry name" value="Aminoglycoside_PTrfase"/>
</dbReference>
<reference evidence="3 4" key="1">
    <citation type="submission" date="2015-03" db="EMBL/GenBank/DDBJ databases">
        <title>RNA-seq based gene annotation and comparative genomics of four Zymoseptoria species reveal species-specific pathogenicity related genes and transposable element activity.</title>
        <authorList>
            <person name="Grandaubert J."/>
            <person name="Bhattacharyya A."/>
            <person name="Stukenbrock E.H."/>
        </authorList>
    </citation>
    <scope>NUCLEOTIDE SEQUENCE [LARGE SCALE GENOMIC DNA]</scope>
    <source>
        <strain evidence="3 4">Zb18110</strain>
    </source>
</reference>
<sequence>MEANGELPPSGSEPLGGVTDERPLTRTLWCTVLELVSSVCAKAGKVADWSAYNAAISQTGQDRSPQLPSHIASKASEAFVEAGSPLELDSTQVRGETADEANEANEEQHSYPLENEPLTRENILKCLPTAPVVPQPGFECTVARIRSDVVVKYGSERVRVNEANTMRLVQQRTSSVLLPEVLDAWTTAADPERFPSEVFKPFTPITYIVMHYVPGLTLQDKWPLMTEPERKLLVRRIADMIKDLRTIEMDQPGPVGEPIRCEGLFFTDYNAGPFETKDDLAYWLNNRLRVCKDFRRIPEDRPELVIDRLVMCHLDLNERNIIVAEDGSPWLIDWGCAGGYPPCFERGHVETQVGDFARMLEREIFAEEDEPLLARLKEMMFAFTTGALSHRYDMDSDDESE</sequence>